<evidence type="ECO:0000259" key="24">
    <source>
        <dbReference type="PROSITE" id="PS50894"/>
    </source>
</evidence>
<dbReference type="GO" id="GO:0005886">
    <property type="term" value="C:plasma membrane"/>
    <property type="evidence" value="ECO:0007669"/>
    <property type="project" value="UniProtKB-SubCell"/>
</dbReference>
<reference evidence="25 26" key="1">
    <citation type="submission" date="2018-02" db="EMBL/GenBank/DDBJ databases">
        <title>Solimicrobium silvestre gen. nov., sp. nov., isolated from alpine forest soil.</title>
        <authorList>
            <person name="Margesin R."/>
            <person name="Albuquerque L."/>
            <person name="Zhang D.-C."/>
            <person name="Froufe H.J.C."/>
            <person name="Severino R."/>
            <person name="Roxo I."/>
            <person name="Egas C."/>
            <person name="Da Costa M.S."/>
        </authorList>
    </citation>
    <scope>NUCLEOTIDE SEQUENCE [LARGE SCALE GENOMIC DNA]</scope>
    <source>
        <strain evidence="25 26">S20-91</strain>
    </source>
</reference>
<feature type="transmembrane region" description="Helical" evidence="20">
    <location>
        <begin position="353"/>
        <end position="373"/>
    </location>
</feature>
<dbReference type="SUPFAM" id="SSF47226">
    <property type="entry name" value="Histidine-containing phosphotransfer domain, HPT domain"/>
    <property type="match status" value="1"/>
</dbReference>
<dbReference type="Gene3D" id="1.20.120.160">
    <property type="entry name" value="HPT domain"/>
    <property type="match status" value="1"/>
</dbReference>
<sequence>MAVKVNSTTQKSCEIKLLRRYQRTLLLCGGALLSTALIVSACLALWMDIQDYIAEGRAMYVANKALVTQEIEKKQSAMRRGVIYSELVWSEIGSERRVDDFRHGHLLMHDNPHIVPQLLLGAVTLDNPPQRYARFLEFSRIQAYSATAGALERGESFAGYFFDPAHTFIAIASPSSTLKQLNNIPSSDVPDLIDRLAPDIGDLNDPVYLAAVRDSRRVFWQRPMPDPLSGETVLQVAVPGFDGGRPFAIFVSSISFDVLYQWLKKSSYGGNFMIIGRKGDLILSSWDHDIIDPTLTTRVLDSGAWKEKLDSSGYVYHDGIFTISEPLSDTGWVFAYAVSWRTIFTARGNFIKIYAAGTLLLLGLLWTLIGFYLKRVLNPLLLRSQRVFDSEKLNRTIIATAPNGLCLIAEGSGKVLLQNEIMKQYDGADMPLSKRFLSLWRETGIGIGAPAQPMAGPVSKHDLTVTNCDNEPRYLLVNIVRTRYLRENFLLCSFSDITERKQLESSLREARLAAESANQAKSVFLATMSHEIRTPLNGILGNLELLLHTPLTELQQDRLQTITHSSHTMLDLTNDVLDFSKIESGQMQLENIDFDLIDLVEQAMLIFVPIAEDKGLNLYYRVAPQLPRCHLGDPTRVRQIVVNLLSNAIKFTERGKVSISLDVVSPHSENVTLLVLRVADTGPGISVTQRQQLFQPFEQGNASIARQYGGSGLGLALCRRLTQLMNGEIEIESESGQGTVFAVTLPLRMAEKTSQQIAMSFSEIGVLCESSEWQVQLFPQLQAWGLTVRLLQHPGEWSKSGAPLLLFCTPRSWSVASEESAMVRGTRIIDAREDGPRLPVVQGNRVLVSCYSLEGLQRALLLAQNSSTAGSNEELTRLISLSAAVPVQQGMVRVLVVEDHLVNRELIGAQLHLLGYDVSLAADAGEALQLYSGGDYDIVLTDLSMKDVDGYMLARMLRAQGGKLPIVAITAQASSDDRQRCYGAGIDDVLLKPMSLLEIDCVIRRQLAASRTLSARPIPEQQNQTLSSHLVQALRDSSEASMEHMRAACAQQMHDVVLEQLHAIKGAFAMQQQAQVVNLCNELERDCKIVVPANFQLRLDALQALVRQVISHLEKTCD</sequence>
<evidence type="ECO:0000256" key="4">
    <source>
        <dbReference type="ARBA" id="ARBA00022475"/>
    </source>
</evidence>
<keyword evidence="5 19" id="KW-0597">Phosphoprotein</keyword>
<dbReference type="PRINTS" id="PR00344">
    <property type="entry name" value="BCTRLSENSOR"/>
</dbReference>
<dbReference type="InterPro" id="IPR008207">
    <property type="entry name" value="Sig_transdc_His_kin_Hpt_dom"/>
</dbReference>
<evidence type="ECO:0000256" key="7">
    <source>
        <dbReference type="ARBA" id="ARBA00022692"/>
    </source>
</evidence>
<keyword evidence="10 25" id="KW-0418">Kinase</keyword>
<evidence type="ECO:0000256" key="1">
    <source>
        <dbReference type="ARBA" id="ARBA00000085"/>
    </source>
</evidence>
<dbReference type="SMART" id="SM00388">
    <property type="entry name" value="HisKA"/>
    <property type="match status" value="1"/>
</dbReference>
<dbReference type="InterPro" id="IPR003661">
    <property type="entry name" value="HisK_dim/P_dom"/>
</dbReference>
<dbReference type="InterPro" id="IPR000700">
    <property type="entry name" value="PAS-assoc_C"/>
</dbReference>
<evidence type="ECO:0000256" key="13">
    <source>
        <dbReference type="ARBA" id="ARBA00023012"/>
    </source>
</evidence>
<dbReference type="CDD" id="cd16922">
    <property type="entry name" value="HATPase_EvgS-ArcB-TorS-like"/>
    <property type="match status" value="1"/>
</dbReference>
<evidence type="ECO:0000256" key="15">
    <source>
        <dbReference type="ARBA" id="ARBA00023136"/>
    </source>
</evidence>
<dbReference type="InterPro" id="IPR036641">
    <property type="entry name" value="HPT_dom_sf"/>
</dbReference>
<feature type="domain" description="HPt" evidence="24">
    <location>
        <begin position="1023"/>
        <end position="1118"/>
    </location>
</feature>
<protein>
    <recommendedName>
        <fullName evidence="17">Virulence sensor protein BvgS</fullName>
        <ecNumber evidence="3">2.7.13.3</ecNumber>
    </recommendedName>
</protein>
<dbReference type="Pfam" id="PF00072">
    <property type="entry name" value="Response_reg"/>
    <property type="match status" value="1"/>
</dbReference>
<dbReference type="SMART" id="SM00387">
    <property type="entry name" value="HATPase_c"/>
    <property type="match status" value="1"/>
</dbReference>
<keyword evidence="8" id="KW-0732">Signal</keyword>
<dbReference type="FunFam" id="1.10.287.130:FF:000004">
    <property type="entry name" value="Ethylene receptor 1"/>
    <property type="match status" value="1"/>
</dbReference>
<evidence type="ECO:0000256" key="2">
    <source>
        <dbReference type="ARBA" id="ARBA00004651"/>
    </source>
</evidence>
<keyword evidence="12 20" id="KW-1133">Transmembrane helix</keyword>
<evidence type="ECO:0000256" key="19">
    <source>
        <dbReference type="PROSITE-ProRule" id="PRU00169"/>
    </source>
</evidence>
<keyword evidence="4" id="KW-1003">Cell membrane</keyword>
<evidence type="ECO:0000256" key="5">
    <source>
        <dbReference type="ARBA" id="ARBA00022553"/>
    </source>
</evidence>
<dbReference type="Gene3D" id="1.10.287.130">
    <property type="match status" value="1"/>
</dbReference>
<dbReference type="CDD" id="cd00082">
    <property type="entry name" value="HisKA"/>
    <property type="match status" value="1"/>
</dbReference>
<dbReference type="SUPFAM" id="SSF47384">
    <property type="entry name" value="Homodimeric domain of signal transducing histidine kinase"/>
    <property type="match status" value="1"/>
</dbReference>
<dbReference type="CDD" id="cd17546">
    <property type="entry name" value="REC_hyHK_CKI1_RcsC-like"/>
    <property type="match status" value="1"/>
</dbReference>
<keyword evidence="15 20" id="KW-0472">Membrane</keyword>
<dbReference type="InterPro" id="IPR005467">
    <property type="entry name" value="His_kinase_dom"/>
</dbReference>
<keyword evidence="13" id="KW-0902">Two-component regulatory system</keyword>
<feature type="domain" description="PAC" evidence="23">
    <location>
        <begin position="459"/>
        <end position="509"/>
    </location>
</feature>
<keyword evidence="14" id="KW-0843">Virulence</keyword>
<keyword evidence="9" id="KW-0547">Nucleotide-binding</keyword>
<dbReference type="InterPro" id="IPR001789">
    <property type="entry name" value="Sig_transdc_resp-reg_receiver"/>
</dbReference>
<feature type="transmembrane region" description="Helical" evidence="20">
    <location>
        <begin position="25"/>
        <end position="47"/>
    </location>
</feature>
<feature type="modified residue" description="4-aspartylphosphate" evidence="19">
    <location>
        <position position="942"/>
    </location>
</feature>
<name>A0A2S9H1K7_9BURK</name>
<evidence type="ECO:0000256" key="6">
    <source>
        <dbReference type="ARBA" id="ARBA00022679"/>
    </source>
</evidence>
<dbReference type="Gene3D" id="3.40.50.2300">
    <property type="match status" value="1"/>
</dbReference>
<dbReference type="GO" id="GO:0005524">
    <property type="term" value="F:ATP binding"/>
    <property type="evidence" value="ECO:0007669"/>
    <property type="project" value="UniProtKB-KW"/>
</dbReference>
<evidence type="ECO:0000256" key="11">
    <source>
        <dbReference type="ARBA" id="ARBA00022840"/>
    </source>
</evidence>
<dbReference type="PROSITE" id="PS50113">
    <property type="entry name" value="PAC"/>
    <property type="match status" value="1"/>
</dbReference>
<evidence type="ECO:0000256" key="16">
    <source>
        <dbReference type="ARBA" id="ARBA00058004"/>
    </source>
</evidence>
<dbReference type="InterPro" id="IPR004358">
    <property type="entry name" value="Sig_transdc_His_kin-like_C"/>
</dbReference>
<evidence type="ECO:0000313" key="25">
    <source>
        <dbReference type="EMBL" id="PRC93874.1"/>
    </source>
</evidence>
<evidence type="ECO:0000256" key="10">
    <source>
        <dbReference type="ARBA" id="ARBA00022777"/>
    </source>
</evidence>
<dbReference type="SUPFAM" id="SSF55874">
    <property type="entry name" value="ATPase domain of HSP90 chaperone/DNA topoisomerase II/histidine kinase"/>
    <property type="match status" value="1"/>
</dbReference>
<keyword evidence="11" id="KW-0067">ATP-binding</keyword>
<evidence type="ECO:0000259" key="23">
    <source>
        <dbReference type="PROSITE" id="PS50113"/>
    </source>
</evidence>
<evidence type="ECO:0000313" key="26">
    <source>
        <dbReference type="Proteomes" id="UP000237839"/>
    </source>
</evidence>
<dbReference type="Pfam" id="PF00512">
    <property type="entry name" value="HisKA"/>
    <property type="match status" value="1"/>
</dbReference>
<dbReference type="Pfam" id="PF01627">
    <property type="entry name" value="Hpt"/>
    <property type="match status" value="1"/>
</dbReference>
<keyword evidence="6" id="KW-0808">Transferase</keyword>
<evidence type="ECO:0000259" key="21">
    <source>
        <dbReference type="PROSITE" id="PS50109"/>
    </source>
</evidence>
<dbReference type="Gene3D" id="3.30.565.10">
    <property type="entry name" value="Histidine kinase-like ATPase, C-terminal domain"/>
    <property type="match status" value="1"/>
</dbReference>
<organism evidence="25 26">
    <name type="scientific">Solimicrobium silvestre</name>
    <dbReference type="NCBI Taxonomy" id="2099400"/>
    <lineage>
        <taxon>Bacteria</taxon>
        <taxon>Pseudomonadati</taxon>
        <taxon>Pseudomonadota</taxon>
        <taxon>Betaproteobacteria</taxon>
        <taxon>Burkholderiales</taxon>
        <taxon>Oxalobacteraceae</taxon>
        <taxon>Solimicrobium</taxon>
    </lineage>
</organism>
<dbReference type="OrthoDB" id="5468482at2"/>
<dbReference type="EC" id="2.7.13.3" evidence="3"/>
<feature type="domain" description="Histidine kinase" evidence="21">
    <location>
        <begin position="527"/>
        <end position="749"/>
    </location>
</feature>
<dbReference type="Pfam" id="PF02518">
    <property type="entry name" value="HATPase_c"/>
    <property type="match status" value="1"/>
</dbReference>
<feature type="modified residue" description="Phosphohistidine" evidence="18">
    <location>
        <position position="1062"/>
    </location>
</feature>
<dbReference type="InterPro" id="IPR003594">
    <property type="entry name" value="HATPase_dom"/>
</dbReference>
<dbReference type="FunFam" id="3.30.565.10:FF:000010">
    <property type="entry name" value="Sensor histidine kinase RcsC"/>
    <property type="match status" value="1"/>
</dbReference>
<comment type="catalytic activity">
    <reaction evidence="1">
        <text>ATP + protein L-histidine = ADP + protein N-phospho-L-histidine.</text>
        <dbReference type="EC" id="2.7.13.3"/>
    </reaction>
</comment>
<dbReference type="PANTHER" id="PTHR45339:SF1">
    <property type="entry name" value="HYBRID SIGNAL TRANSDUCTION HISTIDINE KINASE J"/>
    <property type="match status" value="1"/>
</dbReference>
<evidence type="ECO:0000256" key="8">
    <source>
        <dbReference type="ARBA" id="ARBA00022729"/>
    </source>
</evidence>
<dbReference type="AlphaFoldDB" id="A0A2S9H1K7"/>
<dbReference type="PROSITE" id="PS50109">
    <property type="entry name" value="HIS_KIN"/>
    <property type="match status" value="1"/>
</dbReference>
<evidence type="ECO:0000256" key="14">
    <source>
        <dbReference type="ARBA" id="ARBA00023026"/>
    </source>
</evidence>
<dbReference type="InterPro" id="IPR011006">
    <property type="entry name" value="CheY-like_superfamily"/>
</dbReference>
<dbReference type="PROSITE" id="PS50110">
    <property type="entry name" value="RESPONSE_REGULATORY"/>
    <property type="match status" value="1"/>
</dbReference>
<comment type="subcellular location">
    <subcellularLocation>
        <location evidence="2">Cell membrane</location>
        <topology evidence="2">Multi-pass membrane protein</topology>
    </subcellularLocation>
</comment>
<evidence type="ECO:0000256" key="9">
    <source>
        <dbReference type="ARBA" id="ARBA00022741"/>
    </source>
</evidence>
<dbReference type="SMART" id="SM00448">
    <property type="entry name" value="REC"/>
    <property type="match status" value="1"/>
</dbReference>
<evidence type="ECO:0000259" key="22">
    <source>
        <dbReference type="PROSITE" id="PS50110"/>
    </source>
</evidence>
<evidence type="ECO:0000256" key="12">
    <source>
        <dbReference type="ARBA" id="ARBA00022989"/>
    </source>
</evidence>
<dbReference type="InterPro" id="IPR036097">
    <property type="entry name" value="HisK_dim/P_sf"/>
</dbReference>
<gene>
    <name evidence="25" type="ORF">S2091_1483</name>
</gene>
<dbReference type="SUPFAM" id="SSF52172">
    <property type="entry name" value="CheY-like"/>
    <property type="match status" value="1"/>
</dbReference>
<dbReference type="GO" id="GO:0000155">
    <property type="term" value="F:phosphorelay sensor kinase activity"/>
    <property type="evidence" value="ECO:0007669"/>
    <property type="project" value="InterPro"/>
</dbReference>
<proteinExistence type="predicted"/>
<evidence type="ECO:0000256" key="3">
    <source>
        <dbReference type="ARBA" id="ARBA00012438"/>
    </source>
</evidence>
<dbReference type="Proteomes" id="UP000237839">
    <property type="component" value="Unassembled WGS sequence"/>
</dbReference>
<evidence type="ECO:0000256" key="17">
    <source>
        <dbReference type="ARBA" id="ARBA00070152"/>
    </source>
</evidence>
<dbReference type="InterPro" id="IPR036890">
    <property type="entry name" value="HATPase_C_sf"/>
</dbReference>
<accession>A0A2S9H1K7</accession>
<feature type="domain" description="Response regulatory" evidence="22">
    <location>
        <begin position="893"/>
        <end position="1007"/>
    </location>
</feature>
<comment type="caution">
    <text evidence="25">The sequence shown here is derived from an EMBL/GenBank/DDBJ whole genome shotgun (WGS) entry which is preliminary data.</text>
</comment>
<evidence type="ECO:0000256" key="18">
    <source>
        <dbReference type="PROSITE-ProRule" id="PRU00110"/>
    </source>
</evidence>
<comment type="function">
    <text evidence="16">Member of the two-component regulatory system BvgS/BvgA. Phosphorylates BvgA via a four-step phosphorelay in response to environmental signals.</text>
</comment>
<keyword evidence="7 20" id="KW-0812">Transmembrane</keyword>
<dbReference type="PROSITE" id="PS50894">
    <property type="entry name" value="HPT"/>
    <property type="match status" value="1"/>
</dbReference>
<evidence type="ECO:0000256" key="20">
    <source>
        <dbReference type="SAM" id="Phobius"/>
    </source>
</evidence>
<keyword evidence="26" id="KW-1185">Reference proteome</keyword>
<dbReference type="RefSeq" id="WP_105531153.1">
    <property type="nucleotide sequence ID" value="NZ_PUGF01000005.1"/>
</dbReference>
<dbReference type="PANTHER" id="PTHR45339">
    <property type="entry name" value="HYBRID SIGNAL TRANSDUCTION HISTIDINE KINASE J"/>
    <property type="match status" value="1"/>
</dbReference>
<dbReference type="EMBL" id="PUGF01000005">
    <property type="protein sequence ID" value="PRC93874.1"/>
    <property type="molecule type" value="Genomic_DNA"/>
</dbReference>